<feature type="compositionally biased region" description="Basic and acidic residues" evidence="4">
    <location>
        <begin position="1234"/>
        <end position="1250"/>
    </location>
</feature>
<feature type="compositionally biased region" description="Polar residues" evidence="4">
    <location>
        <begin position="636"/>
        <end position="659"/>
    </location>
</feature>
<dbReference type="Pfam" id="PF00169">
    <property type="entry name" value="PH"/>
    <property type="match status" value="1"/>
</dbReference>
<dbReference type="Gene3D" id="1.10.418.10">
    <property type="entry name" value="Calponin-like domain"/>
    <property type="match status" value="1"/>
</dbReference>
<dbReference type="PROSITE" id="PS50021">
    <property type="entry name" value="CH"/>
    <property type="match status" value="1"/>
</dbReference>
<feature type="domain" description="Calponin-homology (CH)" evidence="7">
    <location>
        <begin position="1299"/>
        <end position="1407"/>
    </location>
</feature>
<dbReference type="SUPFAM" id="SSF47769">
    <property type="entry name" value="SAM/Pointed domain"/>
    <property type="match status" value="1"/>
</dbReference>
<dbReference type="STRING" id="98765.A0A2R6NWI5"/>
<sequence length="1437" mass="154168">MREYVYALHDFTPQIADEIAFKAGDAIEVIEKDDLYQDGWWQGRNTEGKIGLFPQSYTTDKPPPKPRAPPAPSSSVVAFPDSPHVPSAALHTLSEEADSLGGTSATYTPPNGATDERERTLSHGEVTMQATLTDVQKAIEQLGRSNDADGSRSFSFRSSHGDYTDHSEVGTDADDTDADEASGTEWHKSARQRLAERAQQENEQRLAREAAESMPSTPIRVTAPPIDVEMSDESEDEDEADDEGAAHMQRRLSGDAPDSHFRTHYPHIPEEDETTEDIAVVPKAPTFARTTTEDKSTTLVPQVQTATTATFPFSHSVTTPGSDTGHIIPSEDFIVPSPGITEEDLPTATADRLTFPEVPFTASPDPLLSAYSGSTEPSPMPPPAPPPIAVVQPPVVPAPSSPPVLPSSPPASVTGPTSRQPSPPVVNIISSPSPPTSSALPEESESTPIPPAAPAPSFRSSAPSASTVRAVPTAIKINEPLPSIARTGAPSPGFPLPSPTASSSGSVGFNSGIQQTLTPATTVMSFRTAGLSTPQQESSPQSGSPDGAKRPANHPSEWTVEEVVDWLRSKGFDQSVCDRFIEQEITGDVLLELDANILKSELGIIAFGKRVRIVNAITELRRPPSFSESEHPMPALTSSQSFNYGHSHTSSMQSSAHHSYNNSPLAYTGPSFSPSASSRALSNTSGNMGSAGFSSFGGAESPMYMPTADTSANPGAFPKTEWRSSDPGAVPHAQATCSQASFGTARAEDVPSEPIAVVAPLPQPSSLIGLGIGLPGTAPNTRPGSPASKASKTRPAHLVLASAAQDSKVTAVGDDQPPTDAAAEEHVVMSEGEATQQDPKSKRRRLFGRSSESTSLKEKANSLKASSLKDLRETSSRHSKESTPITASDSGKPGGSEPVSPPRRHSKKKSQDDRKASDRLSLFGSSFTGSIAKKTRKPVPKLSSSLEISEKGEKVDKAADKTEKPEKEKSEHDWSALSTFSRMRHHSERKPSGRPSTSDGFVKEKEKAKSVEAQDRRSSSPKEKPRDPALLRKRTTSIPDSAVRSPSFASAAAGGVSLKPGKSILEQIGTPDHNGWMRKKGDRYNSWKLRYFVLKGSHLYCLRSNDRSETKIKGYVNIVGYKVVADENIDPGRYGFRIVHDSDKTHYFSHDEQIVIREWMKALMKATISRDFTNPVVSSSNIPTIPLTVAQAMNPSPRPPSPTARAATQRAHRREDPNKLSSRDAEILLMGVPAKEKSANGKHDSERARVESFFTNDTVSVKSSGPMSPKKSTSSPPKTSAPPRPSREPRRKFSNSPGPVDEDALIEWANTHLPESLHIKGTATPLCGGLALLRLAEDIKGKPSSPPVPDSAFPSSPNDDKLDGLFRLFDFLLDNDIKMGAVSVNDIRQGNKEKVLQLLQALRVWEDKRKAIALSIGQNSLVGTGSINFMAGPVSNF</sequence>
<feature type="compositionally biased region" description="Basic and acidic residues" evidence="4">
    <location>
        <begin position="159"/>
        <end position="169"/>
    </location>
</feature>
<feature type="domain" description="PH" evidence="6">
    <location>
        <begin position="1070"/>
        <end position="1168"/>
    </location>
</feature>
<feature type="compositionally biased region" description="Basic and acidic residues" evidence="4">
    <location>
        <begin position="1001"/>
        <end position="1030"/>
    </location>
</feature>
<dbReference type="CDD" id="cd00174">
    <property type="entry name" value="SH3"/>
    <property type="match status" value="1"/>
</dbReference>
<organism evidence="9 10">
    <name type="scientific">Hermanssonia centrifuga</name>
    <dbReference type="NCBI Taxonomy" id="98765"/>
    <lineage>
        <taxon>Eukaryota</taxon>
        <taxon>Fungi</taxon>
        <taxon>Dikarya</taxon>
        <taxon>Basidiomycota</taxon>
        <taxon>Agaricomycotina</taxon>
        <taxon>Agaricomycetes</taxon>
        <taxon>Polyporales</taxon>
        <taxon>Meruliaceae</taxon>
        <taxon>Hermanssonia</taxon>
    </lineage>
</organism>
<evidence type="ECO:0000259" key="5">
    <source>
        <dbReference type="PROSITE" id="PS50002"/>
    </source>
</evidence>
<dbReference type="InterPro" id="IPR001715">
    <property type="entry name" value="CH_dom"/>
</dbReference>
<evidence type="ECO:0000256" key="2">
    <source>
        <dbReference type="ARBA" id="ARBA00022658"/>
    </source>
</evidence>
<dbReference type="InterPro" id="IPR001660">
    <property type="entry name" value="SAM"/>
</dbReference>
<evidence type="ECO:0000256" key="1">
    <source>
        <dbReference type="ARBA" id="ARBA00022443"/>
    </source>
</evidence>
<dbReference type="Gene3D" id="1.10.150.50">
    <property type="entry name" value="Transcription Factor, Ets-1"/>
    <property type="match status" value="1"/>
</dbReference>
<feature type="compositionally biased region" description="Low complexity" evidence="4">
    <location>
        <begin position="1260"/>
        <end position="1278"/>
    </location>
</feature>
<feature type="compositionally biased region" description="Acidic residues" evidence="4">
    <location>
        <begin position="229"/>
        <end position="243"/>
    </location>
</feature>
<dbReference type="Gene3D" id="2.30.29.30">
    <property type="entry name" value="Pleckstrin-homology domain (PH domain)/Phosphotyrosine-binding domain (PTB)"/>
    <property type="match status" value="1"/>
</dbReference>
<feature type="region of interest" description="Disordered" evidence="4">
    <location>
        <begin position="357"/>
        <end position="508"/>
    </location>
</feature>
<dbReference type="PANTHER" id="PTHR45929">
    <property type="entry name" value="JAK PATHWAY SIGNAL TRANSDUCTION ADAPTOR MOLECULE"/>
    <property type="match status" value="1"/>
</dbReference>
<feature type="region of interest" description="Disordered" evidence="4">
    <location>
        <begin position="624"/>
        <end position="659"/>
    </location>
</feature>
<gene>
    <name evidence="9" type="ORF">PHLCEN_2v7442</name>
</gene>
<feature type="region of interest" description="Disordered" evidence="4">
    <location>
        <begin position="770"/>
        <end position="1054"/>
    </location>
</feature>
<dbReference type="InterPro" id="IPR050670">
    <property type="entry name" value="STAM"/>
</dbReference>
<dbReference type="InterPro" id="IPR001452">
    <property type="entry name" value="SH3_domain"/>
</dbReference>
<dbReference type="CDD" id="cd09535">
    <property type="entry name" value="SAM_BOI-like_fungal"/>
    <property type="match status" value="1"/>
</dbReference>
<feature type="compositionally biased region" description="Acidic residues" evidence="4">
    <location>
        <begin position="171"/>
        <end position="182"/>
    </location>
</feature>
<reference evidence="9 10" key="1">
    <citation type="submission" date="2018-02" db="EMBL/GenBank/DDBJ databases">
        <title>Genome sequence of the basidiomycete white-rot fungus Phlebia centrifuga.</title>
        <authorList>
            <person name="Granchi Z."/>
            <person name="Peng M."/>
            <person name="de Vries R.P."/>
            <person name="Hilden K."/>
            <person name="Makela M.R."/>
            <person name="Grigoriev I."/>
            <person name="Riley R."/>
        </authorList>
    </citation>
    <scope>NUCLEOTIDE SEQUENCE [LARGE SCALE GENOMIC DNA]</scope>
    <source>
        <strain evidence="9 10">FBCC195</strain>
    </source>
</reference>
<dbReference type="PRINTS" id="PR00452">
    <property type="entry name" value="SH3DOMAIN"/>
</dbReference>
<dbReference type="OrthoDB" id="73680at2759"/>
<evidence type="ECO:0000313" key="9">
    <source>
        <dbReference type="EMBL" id="PSR78320.1"/>
    </source>
</evidence>
<evidence type="ECO:0000313" key="10">
    <source>
        <dbReference type="Proteomes" id="UP000186601"/>
    </source>
</evidence>
<dbReference type="GO" id="GO:0005085">
    <property type="term" value="F:guanyl-nucleotide exchange factor activity"/>
    <property type="evidence" value="ECO:0007669"/>
    <property type="project" value="UniProtKB-KW"/>
</dbReference>
<feature type="compositionally biased region" description="Polar residues" evidence="4">
    <location>
        <begin position="101"/>
        <end position="111"/>
    </location>
</feature>
<keyword evidence="1 3" id="KW-0728">SH3 domain</keyword>
<dbReference type="Pfam" id="PF00018">
    <property type="entry name" value="SH3_1"/>
    <property type="match status" value="1"/>
</dbReference>
<dbReference type="SUPFAM" id="SSF50044">
    <property type="entry name" value="SH3-domain"/>
    <property type="match status" value="1"/>
</dbReference>
<dbReference type="SUPFAM" id="SSF47576">
    <property type="entry name" value="Calponin-homology domain, CH-domain"/>
    <property type="match status" value="1"/>
</dbReference>
<comment type="caution">
    <text evidence="9">The sequence shown here is derived from an EMBL/GenBank/DDBJ whole genome shotgun (WGS) entry which is preliminary data.</text>
</comment>
<feature type="compositionally biased region" description="Pro residues" evidence="4">
    <location>
        <begin position="378"/>
        <end position="409"/>
    </location>
</feature>
<feature type="region of interest" description="Disordered" evidence="4">
    <location>
        <begin position="530"/>
        <end position="555"/>
    </location>
</feature>
<dbReference type="Gene3D" id="2.30.30.40">
    <property type="entry name" value="SH3 Domains"/>
    <property type="match status" value="1"/>
</dbReference>
<dbReference type="InterPro" id="IPR036872">
    <property type="entry name" value="CH_dom_sf"/>
</dbReference>
<feature type="compositionally biased region" description="Low complexity" evidence="4">
    <location>
        <begin position="455"/>
        <end position="466"/>
    </location>
</feature>
<accession>A0A2R6NWI5</accession>
<feature type="domain" description="SH3" evidence="5">
    <location>
        <begin position="1"/>
        <end position="63"/>
    </location>
</feature>
<feature type="compositionally biased region" description="Basic and acidic residues" evidence="4">
    <location>
        <begin position="948"/>
        <end position="974"/>
    </location>
</feature>
<evidence type="ECO:0000256" key="4">
    <source>
        <dbReference type="SAM" id="MobiDB-lite"/>
    </source>
</evidence>
<dbReference type="EMBL" id="MLYV02000750">
    <property type="protein sequence ID" value="PSR78320.1"/>
    <property type="molecule type" value="Genomic_DNA"/>
</dbReference>
<feature type="compositionally biased region" description="Low complexity" evidence="4">
    <location>
        <begin position="73"/>
        <end position="82"/>
    </location>
</feature>
<dbReference type="InterPro" id="IPR036028">
    <property type="entry name" value="SH3-like_dom_sf"/>
</dbReference>
<dbReference type="SUPFAM" id="SSF50729">
    <property type="entry name" value="PH domain-like"/>
    <property type="match status" value="1"/>
</dbReference>
<name>A0A2R6NWI5_9APHY</name>
<dbReference type="SMART" id="SM00326">
    <property type="entry name" value="SH3"/>
    <property type="match status" value="1"/>
</dbReference>
<feature type="region of interest" description="Disordered" evidence="4">
    <location>
        <begin position="96"/>
        <end position="118"/>
    </location>
</feature>
<feature type="region of interest" description="Disordered" evidence="4">
    <location>
        <begin position="143"/>
        <end position="246"/>
    </location>
</feature>
<feature type="compositionally biased region" description="Polar residues" evidence="4">
    <location>
        <begin position="499"/>
        <end position="508"/>
    </location>
</feature>
<keyword evidence="10" id="KW-1185">Reference proteome</keyword>
<feature type="compositionally biased region" description="Low complexity" evidence="4">
    <location>
        <begin position="532"/>
        <end position="545"/>
    </location>
</feature>
<dbReference type="SMART" id="SM00233">
    <property type="entry name" value="PH"/>
    <property type="match status" value="1"/>
</dbReference>
<dbReference type="SMART" id="SM00454">
    <property type="entry name" value="SAM"/>
    <property type="match status" value="1"/>
</dbReference>
<dbReference type="Proteomes" id="UP000186601">
    <property type="component" value="Unassembled WGS sequence"/>
</dbReference>
<feature type="region of interest" description="Disordered" evidence="4">
    <location>
        <begin position="51"/>
        <end position="83"/>
    </location>
</feature>
<feature type="region of interest" description="Disordered" evidence="4">
    <location>
        <begin position="1190"/>
        <end position="1301"/>
    </location>
</feature>
<feature type="compositionally biased region" description="Basic and acidic residues" evidence="4">
    <location>
        <begin position="855"/>
        <end position="881"/>
    </location>
</feature>
<feature type="domain" description="SAM" evidence="8">
    <location>
        <begin position="558"/>
        <end position="623"/>
    </location>
</feature>
<feature type="compositionally biased region" description="Low complexity" evidence="4">
    <location>
        <begin position="425"/>
        <end position="441"/>
    </location>
</feature>
<dbReference type="PANTHER" id="PTHR45929:SF7">
    <property type="entry name" value="LAS SEVENTEEN-BINDING PROTEIN 1"/>
    <property type="match status" value="1"/>
</dbReference>
<dbReference type="PROSITE" id="PS50105">
    <property type="entry name" value="SAM_DOMAIN"/>
    <property type="match status" value="1"/>
</dbReference>
<dbReference type="PROSITE" id="PS50003">
    <property type="entry name" value="PH_DOMAIN"/>
    <property type="match status" value="1"/>
</dbReference>
<evidence type="ECO:0000259" key="8">
    <source>
        <dbReference type="PROSITE" id="PS50105"/>
    </source>
</evidence>
<feature type="compositionally biased region" description="Basic and acidic residues" evidence="4">
    <location>
        <begin position="185"/>
        <end position="211"/>
    </location>
</feature>
<feature type="compositionally biased region" description="Basic and acidic residues" evidence="4">
    <location>
        <begin position="1213"/>
        <end position="1226"/>
    </location>
</feature>
<evidence type="ECO:0000256" key="3">
    <source>
        <dbReference type="PROSITE-ProRule" id="PRU00192"/>
    </source>
</evidence>
<protein>
    <submittedName>
        <fullName evidence="9">Uncharacterized protein</fullName>
    </submittedName>
</protein>
<feature type="compositionally biased region" description="Basic and acidic residues" evidence="4">
    <location>
        <begin position="909"/>
        <end position="918"/>
    </location>
</feature>
<dbReference type="InterPro" id="IPR013761">
    <property type="entry name" value="SAM/pointed_sf"/>
</dbReference>
<feature type="region of interest" description="Disordered" evidence="4">
    <location>
        <begin position="704"/>
        <end position="734"/>
    </location>
</feature>
<evidence type="ECO:0000259" key="7">
    <source>
        <dbReference type="PROSITE" id="PS50021"/>
    </source>
</evidence>
<dbReference type="CDD" id="cd13316">
    <property type="entry name" value="PH_Boi"/>
    <property type="match status" value="1"/>
</dbReference>
<dbReference type="InterPro" id="IPR001849">
    <property type="entry name" value="PH_domain"/>
</dbReference>
<proteinExistence type="predicted"/>
<keyword evidence="2" id="KW-0344">Guanine-nucleotide releasing factor</keyword>
<dbReference type="InterPro" id="IPR011993">
    <property type="entry name" value="PH-like_dom_sf"/>
</dbReference>
<dbReference type="PROSITE" id="PS50002">
    <property type="entry name" value="SH3"/>
    <property type="match status" value="1"/>
</dbReference>
<evidence type="ECO:0000259" key="6">
    <source>
        <dbReference type="PROSITE" id="PS50003"/>
    </source>
</evidence>
<dbReference type="Pfam" id="PF07647">
    <property type="entry name" value="SAM_2"/>
    <property type="match status" value="1"/>
</dbReference>